<protein>
    <submittedName>
        <fullName evidence="2">Uncharacterized protein</fullName>
    </submittedName>
</protein>
<dbReference type="AlphaFoldDB" id="A0A2P2PWF3"/>
<name>A0A2P2PWF3_RHIMU</name>
<organism evidence="2">
    <name type="scientific">Rhizophora mucronata</name>
    <name type="common">Asiatic mangrove</name>
    <dbReference type="NCBI Taxonomy" id="61149"/>
    <lineage>
        <taxon>Eukaryota</taxon>
        <taxon>Viridiplantae</taxon>
        <taxon>Streptophyta</taxon>
        <taxon>Embryophyta</taxon>
        <taxon>Tracheophyta</taxon>
        <taxon>Spermatophyta</taxon>
        <taxon>Magnoliopsida</taxon>
        <taxon>eudicotyledons</taxon>
        <taxon>Gunneridae</taxon>
        <taxon>Pentapetalae</taxon>
        <taxon>rosids</taxon>
        <taxon>fabids</taxon>
        <taxon>Malpighiales</taxon>
        <taxon>Rhizophoraceae</taxon>
        <taxon>Rhizophora</taxon>
    </lineage>
</organism>
<sequence length="44" mass="5032">MAGYSVYFLGFSLCMCRIFINLVAIYSNQRNLVGKGSLRQNRNL</sequence>
<dbReference type="EMBL" id="GGEC01078556">
    <property type="protein sequence ID" value="MBX59040.1"/>
    <property type="molecule type" value="Transcribed_RNA"/>
</dbReference>
<evidence type="ECO:0000313" key="2">
    <source>
        <dbReference type="EMBL" id="MBX59040.1"/>
    </source>
</evidence>
<keyword evidence="1" id="KW-0472">Membrane</keyword>
<proteinExistence type="predicted"/>
<accession>A0A2P2PWF3</accession>
<feature type="transmembrane region" description="Helical" evidence="1">
    <location>
        <begin position="6"/>
        <end position="26"/>
    </location>
</feature>
<keyword evidence="1" id="KW-0812">Transmembrane</keyword>
<evidence type="ECO:0000256" key="1">
    <source>
        <dbReference type="SAM" id="Phobius"/>
    </source>
</evidence>
<reference evidence="2" key="1">
    <citation type="submission" date="2018-02" db="EMBL/GenBank/DDBJ databases">
        <title>Rhizophora mucronata_Transcriptome.</title>
        <authorList>
            <person name="Meera S.P."/>
            <person name="Sreeshan A."/>
            <person name="Augustine A."/>
        </authorList>
    </citation>
    <scope>NUCLEOTIDE SEQUENCE</scope>
    <source>
        <tissue evidence="2">Leaf</tissue>
    </source>
</reference>
<keyword evidence="1" id="KW-1133">Transmembrane helix</keyword>